<dbReference type="GO" id="GO:0006884">
    <property type="term" value="P:cell volume homeostasis"/>
    <property type="evidence" value="ECO:0007669"/>
    <property type="project" value="TreeGrafter"/>
</dbReference>
<dbReference type="EMBL" id="LR900794">
    <property type="protein sequence ID" value="CAD7246932.1"/>
    <property type="molecule type" value="Genomic_DNA"/>
</dbReference>
<proteinExistence type="predicted"/>
<feature type="transmembrane region" description="Helical" evidence="5">
    <location>
        <begin position="172"/>
        <end position="195"/>
    </location>
</feature>
<gene>
    <name evidence="7" type="ORF">DSTB1V02_LOCUS6774</name>
</gene>
<reference evidence="7" key="1">
    <citation type="submission" date="2020-11" db="EMBL/GenBank/DDBJ databases">
        <authorList>
            <person name="Tran Van P."/>
        </authorList>
    </citation>
    <scope>NUCLEOTIDE SEQUENCE</scope>
</reference>
<dbReference type="GO" id="GO:0055064">
    <property type="term" value="P:chloride ion homeostasis"/>
    <property type="evidence" value="ECO:0007669"/>
    <property type="project" value="TreeGrafter"/>
</dbReference>
<feature type="transmembrane region" description="Helical" evidence="5">
    <location>
        <begin position="23"/>
        <end position="44"/>
    </location>
</feature>
<keyword evidence="4 5" id="KW-0472">Membrane</keyword>
<feature type="transmembrane region" description="Helical" evidence="5">
    <location>
        <begin position="56"/>
        <end position="77"/>
    </location>
</feature>
<comment type="subcellular location">
    <subcellularLocation>
        <location evidence="1">Membrane</location>
        <topology evidence="1">Multi-pass membrane protein</topology>
    </subcellularLocation>
</comment>
<dbReference type="InterPro" id="IPR004842">
    <property type="entry name" value="SLC12A_fam"/>
</dbReference>
<dbReference type="GO" id="GO:0055075">
    <property type="term" value="P:potassium ion homeostasis"/>
    <property type="evidence" value="ECO:0007669"/>
    <property type="project" value="TreeGrafter"/>
</dbReference>
<keyword evidence="3 5" id="KW-1133">Transmembrane helix</keyword>
<dbReference type="EMBL" id="CAJPEV010001277">
    <property type="protein sequence ID" value="CAG0891816.1"/>
    <property type="molecule type" value="Genomic_DNA"/>
</dbReference>
<evidence type="ECO:0000256" key="1">
    <source>
        <dbReference type="ARBA" id="ARBA00004141"/>
    </source>
</evidence>
<dbReference type="Pfam" id="PF00324">
    <property type="entry name" value="AA_permease"/>
    <property type="match status" value="2"/>
</dbReference>
<dbReference type="Proteomes" id="UP000677054">
    <property type="component" value="Unassembled WGS sequence"/>
</dbReference>
<evidence type="ECO:0000313" key="8">
    <source>
        <dbReference type="Proteomes" id="UP000677054"/>
    </source>
</evidence>
<feature type="transmembrane region" description="Helical" evidence="5">
    <location>
        <begin position="122"/>
        <end position="147"/>
    </location>
</feature>
<feature type="domain" description="Amino acid permease/ SLC12A" evidence="6">
    <location>
        <begin position="113"/>
        <end position="198"/>
    </location>
</feature>
<sequence length="212" mass="23207">MPSNVTEKRLEEGLNKGVIKMGWVKGVFMKCLLNIWGVMLFLRLSWVMGQTGIGQGILLISSCNIVTLLTSISMSAVTTNGQIKGGSISILHIFLIRYKTLESRLRHLAKLRGIYYMISRSLGPEFGGAIGLMFTIANSIACAMYVIGFCDSLKALLANEFSTSLIDGEDNYTRVVGCAAIVVILAIVIVGIDWVSRVSPLSTLFLFKENMD</sequence>
<keyword evidence="8" id="KW-1185">Reference proteome</keyword>
<dbReference type="Gene3D" id="1.20.1740.10">
    <property type="entry name" value="Amino acid/polyamine transporter I"/>
    <property type="match status" value="1"/>
</dbReference>
<dbReference type="AlphaFoldDB" id="A0A7R8XAD4"/>
<dbReference type="GO" id="GO:0055078">
    <property type="term" value="P:sodium ion homeostasis"/>
    <property type="evidence" value="ECO:0007669"/>
    <property type="project" value="TreeGrafter"/>
</dbReference>
<feature type="domain" description="Amino acid permease/ SLC12A" evidence="6">
    <location>
        <begin position="26"/>
        <end position="89"/>
    </location>
</feature>
<accession>A0A7R8XAD4</accession>
<organism evidence="7">
    <name type="scientific">Darwinula stevensoni</name>
    <dbReference type="NCBI Taxonomy" id="69355"/>
    <lineage>
        <taxon>Eukaryota</taxon>
        <taxon>Metazoa</taxon>
        <taxon>Ecdysozoa</taxon>
        <taxon>Arthropoda</taxon>
        <taxon>Crustacea</taxon>
        <taxon>Oligostraca</taxon>
        <taxon>Ostracoda</taxon>
        <taxon>Podocopa</taxon>
        <taxon>Podocopida</taxon>
        <taxon>Darwinulocopina</taxon>
        <taxon>Darwinuloidea</taxon>
        <taxon>Darwinulidae</taxon>
        <taxon>Darwinula</taxon>
    </lineage>
</organism>
<evidence type="ECO:0000256" key="4">
    <source>
        <dbReference type="ARBA" id="ARBA00023136"/>
    </source>
</evidence>
<dbReference type="InterPro" id="IPR004841">
    <property type="entry name" value="AA-permease/SLC12A_dom"/>
</dbReference>
<dbReference type="GO" id="GO:1990573">
    <property type="term" value="P:potassium ion import across plasma membrane"/>
    <property type="evidence" value="ECO:0007669"/>
    <property type="project" value="TreeGrafter"/>
</dbReference>
<dbReference type="GO" id="GO:0008511">
    <property type="term" value="F:sodium:potassium:chloride symporter activity"/>
    <property type="evidence" value="ECO:0007669"/>
    <property type="project" value="TreeGrafter"/>
</dbReference>
<dbReference type="PANTHER" id="PTHR11827:SF103">
    <property type="entry name" value="SODIUM CHLORIDE COTRANSPORTER 69, ISOFORM E"/>
    <property type="match status" value="1"/>
</dbReference>
<name>A0A7R8XAD4_9CRUS</name>
<dbReference type="PANTHER" id="PTHR11827">
    <property type="entry name" value="SOLUTE CARRIER FAMILY 12, CATION COTRANSPORTERS"/>
    <property type="match status" value="1"/>
</dbReference>
<evidence type="ECO:0000256" key="5">
    <source>
        <dbReference type="SAM" id="Phobius"/>
    </source>
</evidence>
<evidence type="ECO:0000313" key="7">
    <source>
        <dbReference type="EMBL" id="CAD7246932.1"/>
    </source>
</evidence>
<evidence type="ECO:0000256" key="3">
    <source>
        <dbReference type="ARBA" id="ARBA00022989"/>
    </source>
</evidence>
<dbReference type="GO" id="GO:0016020">
    <property type="term" value="C:membrane"/>
    <property type="evidence" value="ECO:0007669"/>
    <property type="project" value="UniProtKB-SubCell"/>
</dbReference>
<evidence type="ECO:0000256" key="2">
    <source>
        <dbReference type="ARBA" id="ARBA00022692"/>
    </source>
</evidence>
<protein>
    <recommendedName>
        <fullName evidence="6">Amino acid permease/ SLC12A domain-containing protein</fullName>
    </recommendedName>
</protein>
<dbReference type="OrthoDB" id="2020542at2759"/>
<evidence type="ECO:0000259" key="6">
    <source>
        <dbReference type="Pfam" id="PF00324"/>
    </source>
</evidence>
<keyword evidence="2 5" id="KW-0812">Transmembrane</keyword>